<proteinExistence type="inferred from homology"/>
<protein>
    <recommendedName>
        <fullName evidence="3">Acetylornithine aminotransferase</fullName>
        <shortName evidence="3">ACOAT</shortName>
        <ecNumber evidence="3">2.6.1.11</ecNumber>
    </recommendedName>
</protein>
<dbReference type="PIRSF" id="PIRSF000521">
    <property type="entry name" value="Transaminase_4ab_Lys_Orn"/>
    <property type="match status" value="1"/>
</dbReference>
<dbReference type="EC" id="2.6.1.11" evidence="3"/>
<feature type="binding site" evidence="3">
    <location>
        <position position="271"/>
    </location>
    <ligand>
        <name>N(2)-acetyl-L-ornithine</name>
        <dbReference type="ChEBI" id="CHEBI:57805"/>
    </ligand>
</feature>
<dbReference type="InterPro" id="IPR004636">
    <property type="entry name" value="AcOrn/SuccOrn_fam"/>
</dbReference>
<feature type="binding site" evidence="3">
    <location>
        <begin position="214"/>
        <end position="217"/>
    </location>
    <ligand>
        <name>pyridoxal 5'-phosphate</name>
        <dbReference type="ChEBI" id="CHEBI:597326"/>
    </ligand>
</feature>
<gene>
    <name evidence="3" type="primary">argD</name>
    <name evidence="4" type="ORF">AAC691_15760</name>
</gene>
<feature type="binding site" evidence="3">
    <location>
        <position position="129"/>
    </location>
    <ligand>
        <name>pyridoxal 5'-phosphate</name>
        <dbReference type="ChEBI" id="CHEBI:597326"/>
    </ligand>
</feature>
<dbReference type="InterPro" id="IPR015422">
    <property type="entry name" value="PyrdxlP-dep_Trfase_small"/>
</dbReference>
<feature type="binding site" evidence="3">
    <location>
        <begin position="96"/>
        <end position="97"/>
    </location>
    <ligand>
        <name>pyridoxal 5'-phosphate</name>
        <dbReference type="ChEBI" id="CHEBI:597326"/>
    </ligand>
</feature>
<evidence type="ECO:0000313" key="4">
    <source>
        <dbReference type="EMBL" id="XAE45095.1"/>
    </source>
</evidence>
<comment type="subcellular location">
    <subcellularLocation>
        <location evidence="3">Cytoplasm</location>
    </subcellularLocation>
</comment>
<evidence type="ECO:0000313" key="5">
    <source>
        <dbReference type="Proteomes" id="UP001449795"/>
    </source>
</evidence>
<evidence type="ECO:0000256" key="3">
    <source>
        <dbReference type="HAMAP-Rule" id="MF_01107"/>
    </source>
</evidence>
<keyword evidence="3" id="KW-0055">Arginine biosynthesis</keyword>
<feature type="binding site" evidence="3">
    <location>
        <position position="132"/>
    </location>
    <ligand>
        <name>N(2)-acetyl-L-ornithine</name>
        <dbReference type="ChEBI" id="CHEBI:57805"/>
    </ligand>
</feature>
<dbReference type="Proteomes" id="UP001449795">
    <property type="component" value="Chromosome"/>
</dbReference>
<dbReference type="InterPro" id="IPR015421">
    <property type="entry name" value="PyrdxlP-dep_Trfase_major"/>
</dbReference>
<comment type="pathway">
    <text evidence="3">Amino-acid biosynthesis; L-arginine biosynthesis; N(2)-acetyl-L-ornithine from L-glutamate: step 4/4.</text>
</comment>
<comment type="cofactor">
    <cofactor evidence="3">
        <name>pyridoxal 5'-phosphate</name>
        <dbReference type="ChEBI" id="CHEBI:597326"/>
    </cofactor>
    <text evidence="3">Binds 1 pyridoxal phosphate per subunit.</text>
</comment>
<keyword evidence="5" id="KW-1185">Reference proteome</keyword>
<dbReference type="HAMAP" id="MF_01107">
    <property type="entry name" value="ArgD_aminotrans_3"/>
    <property type="match status" value="1"/>
</dbReference>
<comment type="catalytic activity">
    <reaction evidence="3">
        <text>N(2)-acetyl-L-ornithine + 2-oxoglutarate = N-acetyl-L-glutamate 5-semialdehyde + L-glutamate</text>
        <dbReference type="Rhea" id="RHEA:18049"/>
        <dbReference type="ChEBI" id="CHEBI:16810"/>
        <dbReference type="ChEBI" id="CHEBI:29123"/>
        <dbReference type="ChEBI" id="CHEBI:29985"/>
        <dbReference type="ChEBI" id="CHEBI:57805"/>
        <dbReference type="EC" id="2.6.1.11"/>
    </reaction>
</comment>
<dbReference type="InterPro" id="IPR005814">
    <property type="entry name" value="Aminotrans_3"/>
</dbReference>
<accession>A0ABZ3DBE1</accession>
<dbReference type="GO" id="GO:0008483">
    <property type="term" value="F:transaminase activity"/>
    <property type="evidence" value="ECO:0007669"/>
    <property type="project" value="UniProtKB-KW"/>
</dbReference>
<dbReference type="InterPro" id="IPR015424">
    <property type="entry name" value="PyrdxlP-dep_Trfase"/>
</dbReference>
<feature type="modified residue" description="N6-(pyridoxal phosphate)lysine" evidence="3">
    <location>
        <position position="243"/>
    </location>
</feature>
<dbReference type="Pfam" id="PF00202">
    <property type="entry name" value="Aminotran_3"/>
    <property type="match status" value="1"/>
</dbReference>
<evidence type="ECO:0000256" key="2">
    <source>
        <dbReference type="ARBA" id="ARBA00022898"/>
    </source>
</evidence>
<dbReference type="SUPFAM" id="SSF53383">
    <property type="entry name" value="PLP-dependent transferases"/>
    <property type="match status" value="1"/>
</dbReference>
<keyword evidence="2 3" id="KW-0663">Pyridoxal phosphate</keyword>
<feature type="binding site" evidence="3">
    <location>
        <position position="272"/>
    </location>
    <ligand>
        <name>pyridoxal 5'-phosphate</name>
        <dbReference type="ChEBI" id="CHEBI:597326"/>
    </ligand>
</feature>
<dbReference type="CDD" id="cd00610">
    <property type="entry name" value="OAT_like"/>
    <property type="match status" value="1"/>
</dbReference>
<dbReference type="EMBL" id="CP152276">
    <property type="protein sequence ID" value="XAE45095.1"/>
    <property type="molecule type" value="Genomic_DNA"/>
</dbReference>
<keyword evidence="3" id="KW-0028">Amino-acid biosynthesis</keyword>
<dbReference type="RefSeq" id="WP_342630245.1">
    <property type="nucleotide sequence ID" value="NZ_CP152276.1"/>
</dbReference>
<comment type="miscellaneous">
    <text evidence="3">May also have succinyldiaminopimelate aminotransferase activity, thus carrying out the corresponding step in lysine biosynthesis.</text>
</comment>
<comment type="subunit">
    <text evidence="3">Homodimer.</text>
</comment>
<keyword evidence="3" id="KW-0808">Transferase</keyword>
<dbReference type="NCBIfam" id="NF002325">
    <property type="entry name" value="PRK01278.1"/>
    <property type="match status" value="1"/>
</dbReference>
<name>A0ABZ3DBE1_9PROT</name>
<organism evidence="4 5">
    <name type="scientific">Nguyenibacter vanlangensis</name>
    <dbReference type="NCBI Taxonomy" id="1216886"/>
    <lineage>
        <taxon>Bacteria</taxon>
        <taxon>Pseudomonadati</taxon>
        <taxon>Pseudomonadota</taxon>
        <taxon>Alphaproteobacteria</taxon>
        <taxon>Acetobacterales</taxon>
        <taxon>Acetobacteraceae</taxon>
        <taxon>Nguyenibacter</taxon>
    </lineage>
</organism>
<dbReference type="Gene3D" id="3.90.1150.10">
    <property type="entry name" value="Aspartate Aminotransferase, domain 1"/>
    <property type="match status" value="1"/>
</dbReference>
<dbReference type="Gene3D" id="3.40.640.10">
    <property type="entry name" value="Type I PLP-dependent aspartate aminotransferase-like (Major domain)"/>
    <property type="match status" value="1"/>
</dbReference>
<dbReference type="InterPro" id="IPR050103">
    <property type="entry name" value="Class-III_PLP-dep_AT"/>
</dbReference>
<sequence length="404" mass="42769">MIPALMPTYNRADLAFERGEGCWLYAADGRRFLDLGAGIATSSLGHGHPHLVAAVADQAARVMHVSNLYRVPQAERLAERLVAASFADSVFFCNSGAEANEGMVKMIRRAQAFGGHPERNRVICFNGAFHGRTLAMLAATGNPKYLEGFGPQVEGFDHVPMNNMNAVRAAITAETAGIMIEPVQGESGVNVADPRFLQELRAACDEFGLFLGMDEVQSGMGRTGRLFAHEWSGVTPDVMSTAKGIAGGFPMGAILATEALARHLTPGSHGTTFGGNPLACTAANAVLDVVLAPGFLQDVQARGAQLAGRLDGLITEFPDLFAERRGIGLMLGLRCVVPVGLMQEAAMHEGVLSVTAGDNVLRLVPPLVLTEDDCAEAGQRLRRAAQRLRAHLAAETSVAEESAA</sequence>
<comment type="similarity">
    <text evidence="3">Belongs to the class-III pyridoxal-phosphate-dependent aminotransferase family. ArgD subfamily.</text>
</comment>
<reference evidence="4 5" key="1">
    <citation type="submission" date="2024-04" db="EMBL/GenBank/DDBJ databases">
        <title>Complete genome sequence of Nguyenibacter vanlangesis HBCM-1154, a strain capable of nitrogen fixation, IAA production, and phosphorus solubilization isolated from sugarcane soil.</title>
        <authorList>
            <person name="MY HANH P."/>
        </authorList>
    </citation>
    <scope>NUCLEOTIDE SEQUENCE [LARGE SCALE GENOMIC DNA]</scope>
    <source>
        <strain evidence="4 5">HBCM 1154</strain>
    </source>
</reference>
<dbReference type="PANTHER" id="PTHR11986:SF113">
    <property type="entry name" value="SUCCINYLORNITHINE TRANSAMINASE"/>
    <property type="match status" value="1"/>
</dbReference>
<dbReference type="PANTHER" id="PTHR11986">
    <property type="entry name" value="AMINOTRANSFERASE CLASS III"/>
    <property type="match status" value="1"/>
</dbReference>
<keyword evidence="3" id="KW-0963">Cytoplasm</keyword>
<dbReference type="NCBIfam" id="TIGR00707">
    <property type="entry name" value="argD"/>
    <property type="match status" value="1"/>
</dbReference>
<keyword evidence="1 3" id="KW-0032">Aminotransferase</keyword>
<evidence type="ECO:0000256" key="1">
    <source>
        <dbReference type="ARBA" id="ARBA00022576"/>
    </source>
</evidence>